<reference evidence="3 4" key="1">
    <citation type="submission" date="2019-07" db="EMBL/GenBank/DDBJ databases">
        <title>Whole genome shotgun sequence of Alkalibacillus haloalkaliphilus NBRC 103110.</title>
        <authorList>
            <person name="Hosoyama A."/>
            <person name="Uohara A."/>
            <person name="Ohji S."/>
            <person name="Ichikawa N."/>
        </authorList>
    </citation>
    <scope>NUCLEOTIDE SEQUENCE [LARGE SCALE GENOMIC DNA]</scope>
    <source>
        <strain evidence="3 4">NBRC 103110</strain>
    </source>
</reference>
<proteinExistence type="inferred from homology"/>
<dbReference type="InterPro" id="IPR029052">
    <property type="entry name" value="Metallo-depent_PP-like"/>
</dbReference>
<comment type="caution">
    <text evidence="3">The sequence shown here is derived from an EMBL/GenBank/DDBJ whole genome shotgun (WGS) entry which is preliminary data.</text>
</comment>
<accession>A0A511W2N7</accession>
<evidence type="ECO:0000313" key="3">
    <source>
        <dbReference type="EMBL" id="GEN45031.1"/>
    </source>
</evidence>
<name>A0A511W2N7_9BACI</name>
<dbReference type="SMART" id="SM00854">
    <property type="entry name" value="PGA_cap"/>
    <property type="match status" value="1"/>
</dbReference>
<dbReference type="PANTHER" id="PTHR33393:SF12">
    <property type="entry name" value="CAPSULE BIOSYNTHESIS PROTEIN CAPA"/>
    <property type="match status" value="1"/>
</dbReference>
<dbReference type="InterPro" id="IPR019079">
    <property type="entry name" value="Capsule_synth_CapA"/>
</dbReference>
<protein>
    <recommendedName>
        <fullName evidence="2">Capsule synthesis protein CapA domain-containing protein</fullName>
    </recommendedName>
</protein>
<gene>
    <name evidence="3" type="ORF">AHA02nite_08070</name>
</gene>
<dbReference type="OrthoDB" id="9810906at2"/>
<dbReference type="RefSeq" id="WP_146814634.1">
    <property type="nucleotide sequence ID" value="NZ_BJYA01000003.1"/>
</dbReference>
<organism evidence="3 4">
    <name type="scientific">Alkalibacillus haloalkaliphilus</name>
    <dbReference type="NCBI Taxonomy" id="94136"/>
    <lineage>
        <taxon>Bacteria</taxon>
        <taxon>Bacillati</taxon>
        <taxon>Bacillota</taxon>
        <taxon>Bacilli</taxon>
        <taxon>Bacillales</taxon>
        <taxon>Bacillaceae</taxon>
        <taxon>Alkalibacillus</taxon>
    </lineage>
</organism>
<dbReference type="EMBL" id="BJYA01000003">
    <property type="protein sequence ID" value="GEN45031.1"/>
    <property type="molecule type" value="Genomic_DNA"/>
</dbReference>
<dbReference type="AlphaFoldDB" id="A0A511W2N7"/>
<dbReference type="PANTHER" id="PTHR33393">
    <property type="entry name" value="POLYGLUTAMINE SYNTHESIS ACCESSORY PROTEIN RV0574C-RELATED"/>
    <property type="match status" value="1"/>
</dbReference>
<evidence type="ECO:0000259" key="2">
    <source>
        <dbReference type="SMART" id="SM00854"/>
    </source>
</evidence>
<comment type="similarity">
    <text evidence="1">Belongs to the CapA family.</text>
</comment>
<dbReference type="SUPFAM" id="SSF56300">
    <property type="entry name" value="Metallo-dependent phosphatases"/>
    <property type="match status" value="1"/>
</dbReference>
<evidence type="ECO:0000256" key="1">
    <source>
        <dbReference type="ARBA" id="ARBA00005662"/>
    </source>
</evidence>
<dbReference type="Gene3D" id="3.60.21.10">
    <property type="match status" value="1"/>
</dbReference>
<sequence>MKLRVAVIVIISTFLLAIVVTATNTLGFDDFELTEVEPIEKSQLNDKSVRTSLTLNAVGDILIHDRVYDGARTDDGFDFKPMLEPVKPYLENADLTFANQETILGGEELGLSGFPMFNSPFEVGDALKFAGVDIVSIANNHTIDRGAEAVYNATDYLNEIGIEYVGGYQSHEDANTKRILHRNGISVGFLAYTYGTNGIPIPDDQDYLVNLIDVQQMTDDLQSIRDEVDFVVVSMHFGDEYEPLPNEEQIYLSQLLTSEGADVILGHHPHVLQPIDWISSNEQDQFVIYSLGNFLSGQRGLDRQLGAISQVELVKEISPNETSLNVRNAKIMPTYNDHEDHGDLMTNVQVVPLVEADQYGLEDAQGLFDEIAEHMQTYSSDVTIVPYLE</sequence>
<keyword evidence="4" id="KW-1185">Reference proteome</keyword>
<dbReference type="Proteomes" id="UP000321440">
    <property type="component" value="Unassembled WGS sequence"/>
</dbReference>
<dbReference type="Pfam" id="PF09587">
    <property type="entry name" value="PGA_cap"/>
    <property type="match status" value="1"/>
</dbReference>
<evidence type="ECO:0000313" key="4">
    <source>
        <dbReference type="Proteomes" id="UP000321440"/>
    </source>
</evidence>
<dbReference type="InterPro" id="IPR052169">
    <property type="entry name" value="CW_Biosynth-Accessory"/>
</dbReference>
<feature type="domain" description="Capsule synthesis protein CapA" evidence="2">
    <location>
        <begin position="54"/>
        <end position="298"/>
    </location>
</feature>
<dbReference type="CDD" id="cd07381">
    <property type="entry name" value="MPP_CapA"/>
    <property type="match status" value="1"/>
</dbReference>